<protein>
    <submittedName>
        <fullName evidence="1">Uncharacterized protein</fullName>
    </submittedName>
</protein>
<dbReference type="EMBL" id="KV875741">
    <property type="protein sequence ID" value="RZR72710.1"/>
    <property type="molecule type" value="Genomic_DNA"/>
</dbReference>
<accession>A0A445MEL5</accession>
<sequence>MRFGREVNSGTNLGDLAKRVNSSTNLRDLAERVNSGTNLGDLVERVNSGTNLRDLVEKVNSITNLGDLAERVNSSTSLGDLAERVNSGTNIGDLVERVNSGTNLGDLAERVNSGTNLEDLVKKVNSITNLGDLAERVNSSINLGDLAKKVVLLWFFLGHPPYPPLIGVFANSSKEPEASSSGASLGPLSPIDVRVLRDLKVIKVGHDLDTEVIEGSLAAIREWYNIPIKYGLHVPHPGQHLYSSGVPGVCISIDALEAGLRFSLHSTIKECLRWWGIPRVRWRPTLKTLSRRNKSRRGEEGSWSYSRGKEPIGLVKELEAPVESVEETMAPIFRRLKSMKDLCGTSVRKDDEGYYALYMSSLALQ</sequence>
<dbReference type="Proteomes" id="UP000290560">
    <property type="component" value="Unassembled WGS sequence"/>
</dbReference>
<name>A0A445MEL5_ENSVE</name>
<reference evidence="1" key="1">
    <citation type="journal article" date="2018" name="Data Brief">
        <title>Genome sequence data from 17 accessions of Ensete ventricosum, a staple food crop for millions in Ethiopia.</title>
        <authorList>
            <person name="Yemataw Z."/>
            <person name="Muzemil S."/>
            <person name="Ambachew D."/>
            <person name="Tripathi L."/>
            <person name="Tesfaye K."/>
            <person name="Chala A."/>
            <person name="Farbos A."/>
            <person name="O'Neill P."/>
            <person name="Moore K."/>
            <person name="Grant M."/>
            <person name="Studholme D.J."/>
        </authorList>
    </citation>
    <scope>NUCLEOTIDE SEQUENCE [LARGE SCALE GENOMIC DNA]</scope>
    <source>
        <tissue evidence="1">Leaf</tissue>
    </source>
</reference>
<organism evidence="1">
    <name type="scientific">Ensete ventricosum</name>
    <name type="common">Abyssinian banana</name>
    <name type="synonym">Musa ensete</name>
    <dbReference type="NCBI Taxonomy" id="4639"/>
    <lineage>
        <taxon>Eukaryota</taxon>
        <taxon>Viridiplantae</taxon>
        <taxon>Streptophyta</taxon>
        <taxon>Embryophyta</taxon>
        <taxon>Tracheophyta</taxon>
        <taxon>Spermatophyta</taxon>
        <taxon>Magnoliopsida</taxon>
        <taxon>Liliopsida</taxon>
        <taxon>Zingiberales</taxon>
        <taxon>Musaceae</taxon>
        <taxon>Ensete</taxon>
    </lineage>
</organism>
<proteinExistence type="predicted"/>
<gene>
    <name evidence="1" type="ORF">BHM03_00016035</name>
</gene>
<evidence type="ECO:0000313" key="1">
    <source>
        <dbReference type="EMBL" id="RZR72710.1"/>
    </source>
</evidence>
<dbReference type="AlphaFoldDB" id="A0A445MEL5"/>